<dbReference type="EMBL" id="VFSV01000008">
    <property type="protein sequence ID" value="TRD22073.1"/>
    <property type="molecule type" value="Genomic_DNA"/>
</dbReference>
<dbReference type="RefSeq" id="WP_142834063.1">
    <property type="nucleotide sequence ID" value="NZ_VFSV01000008.1"/>
</dbReference>
<evidence type="ECO:0000259" key="7">
    <source>
        <dbReference type="Pfam" id="PF00892"/>
    </source>
</evidence>
<evidence type="ECO:0000313" key="8">
    <source>
        <dbReference type="EMBL" id="TRD22073.1"/>
    </source>
</evidence>
<feature type="transmembrane region" description="Helical" evidence="6">
    <location>
        <begin position="260"/>
        <end position="278"/>
    </location>
</feature>
<dbReference type="Gene3D" id="1.10.3730.20">
    <property type="match status" value="1"/>
</dbReference>
<dbReference type="OrthoDB" id="7818056at2"/>
<evidence type="ECO:0000256" key="6">
    <source>
        <dbReference type="SAM" id="Phobius"/>
    </source>
</evidence>
<dbReference type="SUPFAM" id="SSF103481">
    <property type="entry name" value="Multidrug resistance efflux transporter EmrE"/>
    <property type="match status" value="2"/>
</dbReference>
<keyword evidence="9" id="KW-1185">Reference proteome</keyword>
<reference evidence="8 9" key="1">
    <citation type="submission" date="2019-06" db="EMBL/GenBank/DDBJ databases">
        <title>Paenimaribius caenipelagi gen. nov., sp. nov., isolated from a tidal flat.</title>
        <authorList>
            <person name="Yoon J.-H."/>
        </authorList>
    </citation>
    <scope>NUCLEOTIDE SEQUENCE [LARGE SCALE GENOMIC DNA]</scope>
    <source>
        <strain evidence="8 9">JBTF-M29</strain>
    </source>
</reference>
<feature type="transmembrane region" description="Helical" evidence="6">
    <location>
        <begin position="206"/>
        <end position="227"/>
    </location>
</feature>
<feature type="transmembrane region" description="Helical" evidence="6">
    <location>
        <begin position="66"/>
        <end position="88"/>
    </location>
</feature>
<feature type="domain" description="EamA" evidence="7">
    <location>
        <begin position="7"/>
        <end position="138"/>
    </location>
</feature>
<name>A0A547Q6U1_9RHOB</name>
<evidence type="ECO:0000256" key="5">
    <source>
        <dbReference type="ARBA" id="ARBA00023136"/>
    </source>
</evidence>
<feature type="transmembrane region" description="Helical" evidence="6">
    <location>
        <begin position="148"/>
        <end position="165"/>
    </location>
</feature>
<feature type="transmembrane region" description="Helical" evidence="6">
    <location>
        <begin position="234"/>
        <end position="254"/>
    </location>
</feature>
<dbReference type="Proteomes" id="UP000318590">
    <property type="component" value="Unassembled WGS sequence"/>
</dbReference>
<dbReference type="PANTHER" id="PTHR22911:SF6">
    <property type="entry name" value="SOLUTE CARRIER FAMILY 35 MEMBER G1"/>
    <property type="match status" value="1"/>
</dbReference>
<feature type="transmembrane region" description="Helical" evidence="6">
    <location>
        <begin position="35"/>
        <end position="54"/>
    </location>
</feature>
<dbReference type="GO" id="GO:0016020">
    <property type="term" value="C:membrane"/>
    <property type="evidence" value="ECO:0007669"/>
    <property type="project" value="UniProtKB-SubCell"/>
</dbReference>
<keyword evidence="4 6" id="KW-1133">Transmembrane helix</keyword>
<organism evidence="8 9">
    <name type="scientific">Palleronia caenipelagi</name>
    <dbReference type="NCBI Taxonomy" id="2489174"/>
    <lineage>
        <taxon>Bacteria</taxon>
        <taxon>Pseudomonadati</taxon>
        <taxon>Pseudomonadota</taxon>
        <taxon>Alphaproteobacteria</taxon>
        <taxon>Rhodobacterales</taxon>
        <taxon>Roseobacteraceae</taxon>
        <taxon>Palleronia</taxon>
    </lineage>
</organism>
<evidence type="ECO:0000256" key="1">
    <source>
        <dbReference type="ARBA" id="ARBA00004141"/>
    </source>
</evidence>
<gene>
    <name evidence="8" type="ORF">FEV53_06805</name>
</gene>
<dbReference type="PROSITE" id="PS51257">
    <property type="entry name" value="PROKAR_LIPOPROTEIN"/>
    <property type="match status" value="1"/>
</dbReference>
<keyword evidence="5 6" id="KW-0472">Membrane</keyword>
<accession>A0A547Q6U1</accession>
<feature type="transmembrane region" description="Helical" evidence="6">
    <location>
        <begin position="177"/>
        <end position="194"/>
    </location>
</feature>
<feature type="domain" description="EamA" evidence="7">
    <location>
        <begin position="147"/>
        <end position="275"/>
    </location>
</feature>
<proteinExistence type="inferred from homology"/>
<comment type="caution">
    <text evidence="8">The sequence shown here is derived from an EMBL/GenBank/DDBJ whole genome shotgun (WGS) entry which is preliminary data.</text>
</comment>
<sequence length="330" mass="35293">MSPRLAGPLLALLAFGLYACHDAVVKILGARYAPPQILFFSVLFSFPLATMLMMREKQASTLRPVHPWWVALRTAAAVMAALCGFYAFTVLPLAQAYALIFAAPLLVTVFSIPVLGEKVGRHRWAAVIVGLIGVLVVLRPGSADLGPGHLAALGAAFAASLVSVISRRIGREERPVVMMLYPMMVNLLVMATLLPGLYRPAPFGDMVLFACVALLGFAGGLITIAAYTRADAAVVAPMHYSQIIWAAGFGTFLFNEPTDRNTWIGASIVIASGLYVVLRESRGSSENTPVTSGRTRPELPGTPRIANAILARANRVPPGHVALANRDRTH</sequence>
<keyword evidence="3 6" id="KW-0812">Transmembrane</keyword>
<protein>
    <submittedName>
        <fullName evidence="8">DMT family transporter</fullName>
    </submittedName>
</protein>
<dbReference type="InterPro" id="IPR000620">
    <property type="entry name" value="EamA_dom"/>
</dbReference>
<feature type="transmembrane region" description="Helical" evidence="6">
    <location>
        <begin position="94"/>
        <end position="112"/>
    </location>
</feature>
<dbReference type="Pfam" id="PF00892">
    <property type="entry name" value="EamA"/>
    <property type="match status" value="2"/>
</dbReference>
<dbReference type="AlphaFoldDB" id="A0A547Q6U1"/>
<evidence type="ECO:0000256" key="2">
    <source>
        <dbReference type="ARBA" id="ARBA00009853"/>
    </source>
</evidence>
<dbReference type="PANTHER" id="PTHR22911">
    <property type="entry name" value="ACYL-MALONYL CONDENSING ENZYME-RELATED"/>
    <property type="match status" value="1"/>
</dbReference>
<comment type="similarity">
    <text evidence="2">Belongs to the drug/metabolite transporter (DMT) superfamily. 10 TMS drug/metabolite exporter (DME) (TC 2.A.7.3) family.</text>
</comment>
<comment type="subcellular location">
    <subcellularLocation>
        <location evidence="1">Membrane</location>
        <topology evidence="1">Multi-pass membrane protein</topology>
    </subcellularLocation>
</comment>
<evidence type="ECO:0000256" key="3">
    <source>
        <dbReference type="ARBA" id="ARBA00022692"/>
    </source>
</evidence>
<feature type="transmembrane region" description="Helical" evidence="6">
    <location>
        <begin position="124"/>
        <end position="142"/>
    </location>
</feature>
<evidence type="ECO:0000256" key="4">
    <source>
        <dbReference type="ARBA" id="ARBA00022989"/>
    </source>
</evidence>
<dbReference type="InterPro" id="IPR037185">
    <property type="entry name" value="EmrE-like"/>
</dbReference>
<evidence type="ECO:0000313" key="9">
    <source>
        <dbReference type="Proteomes" id="UP000318590"/>
    </source>
</evidence>